<feature type="transmembrane region" description="Helical" evidence="5">
    <location>
        <begin position="194"/>
        <end position="216"/>
    </location>
</feature>
<evidence type="ECO:0000256" key="3">
    <source>
        <dbReference type="ARBA" id="ARBA00022989"/>
    </source>
</evidence>
<dbReference type="PANTHER" id="PTHR24064">
    <property type="entry name" value="SOLUTE CARRIER FAMILY 22 MEMBER"/>
    <property type="match status" value="1"/>
</dbReference>
<evidence type="ECO:0000256" key="4">
    <source>
        <dbReference type="ARBA" id="ARBA00023136"/>
    </source>
</evidence>
<evidence type="ECO:0000313" key="8">
    <source>
        <dbReference type="Proteomes" id="UP001328107"/>
    </source>
</evidence>
<feature type="transmembrane region" description="Helical" evidence="5">
    <location>
        <begin position="222"/>
        <end position="240"/>
    </location>
</feature>
<feature type="transmembrane region" description="Helical" evidence="5">
    <location>
        <begin position="12"/>
        <end position="33"/>
    </location>
</feature>
<dbReference type="InterPro" id="IPR005829">
    <property type="entry name" value="Sugar_transporter_CS"/>
</dbReference>
<dbReference type="AlphaFoldDB" id="A0AAN4Z3R4"/>
<organism evidence="7 8">
    <name type="scientific">Pristionchus mayeri</name>
    <dbReference type="NCBI Taxonomy" id="1317129"/>
    <lineage>
        <taxon>Eukaryota</taxon>
        <taxon>Metazoa</taxon>
        <taxon>Ecdysozoa</taxon>
        <taxon>Nematoda</taxon>
        <taxon>Chromadorea</taxon>
        <taxon>Rhabditida</taxon>
        <taxon>Rhabditina</taxon>
        <taxon>Diplogasteromorpha</taxon>
        <taxon>Diplogasteroidea</taxon>
        <taxon>Neodiplogasteridae</taxon>
        <taxon>Pristionchus</taxon>
    </lineage>
</organism>
<dbReference type="PROSITE" id="PS50850">
    <property type="entry name" value="MFS"/>
    <property type="match status" value="1"/>
</dbReference>
<reference evidence="8" key="1">
    <citation type="submission" date="2022-10" db="EMBL/GenBank/DDBJ databases">
        <title>Genome assembly of Pristionchus species.</title>
        <authorList>
            <person name="Yoshida K."/>
            <person name="Sommer R.J."/>
        </authorList>
    </citation>
    <scope>NUCLEOTIDE SEQUENCE [LARGE SCALE GENOMIC DNA]</scope>
    <source>
        <strain evidence="8">RS5460</strain>
    </source>
</reference>
<keyword evidence="4 5" id="KW-0472">Membrane</keyword>
<proteinExistence type="predicted"/>
<gene>
    <name evidence="7" type="ORF">PMAYCL1PPCAC_03601</name>
</gene>
<accession>A0AAN4Z3R4</accession>
<comment type="caution">
    <text evidence="7">The sequence shown here is derived from an EMBL/GenBank/DDBJ whole genome shotgun (WGS) entry which is preliminary data.</text>
</comment>
<dbReference type="Proteomes" id="UP001328107">
    <property type="component" value="Unassembled WGS sequence"/>
</dbReference>
<dbReference type="PROSITE" id="PS00217">
    <property type="entry name" value="SUGAR_TRANSPORT_2"/>
    <property type="match status" value="1"/>
</dbReference>
<dbReference type="EMBL" id="BTRK01000001">
    <property type="protein sequence ID" value="GMR33406.1"/>
    <property type="molecule type" value="Genomic_DNA"/>
</dbReference>
<feature type="non-terminal residue" evidence="7">
    <location>
        <position position="1"/>
    </location>
</feature>
<dbReference type="InterPro" id="IPR036259">
    <property type="entry name" value="MFS_trans_sf"/>
</dbReference>
<keyword evidence="2 5" id="KW-0812">Transmembrane</keyword>
<comment type="subcellular location">
    <subcellularLocation>
        <location evidence="1">Membrane</location>
        <topology evidence="1">Multi-pass membrane protein</topology>
    </subcellularLocation>
</comment>
<protein>
    <recommendedName>
        <fullName evidence="6">Major facilitator superfamily (MFS) profile domain-containing protein</fullName>
    </recommendedName>
</protein>
<dbReference type="GO" id="GO:0016020">
    <property type="term" value="C:membrane"/>
    <property type="evidence" value="ECO:0007669"/>
    <property type="project" value="UniProtKB-SubCell"/>
</dbReference>
<name>A0AAN4Z3R4_9BILA</name>
<dbReference type="InterPro" id="IPR020846">
    <property type="entry name" value="MFS_dom"/>
</dbReference>
<evidence type="ECO:0000256" key="5">
    <source>
        <dbReference type="SAM" id="Phobius"/>
    </source>
</evidence>
<feature type="transmembrane region" description="Helical" evidence="5">
    <location>
        <begin position="159"/>
        <end position="182"/>
    </location>
</feature>
<dbReference type="Gene3D" id="1.20.1250.20">
    <property type="entry name" value="MFS general substrate transporter like domains"/>
    <property type="match status" value="1"/>
</dbReference>
<keyword evidence="8" id="KW-1185">Reference proteome</keyword>
<feature type="non-terminal residue" evidence="7">
    <location>
        <position position="259"/>
    </location>
</feature>
<dbReference type="Pfam" id="PF00083">
    <property type="entry name" value="Sugar_tr"/>
    <property type="match status" value="1"/>
</dbReference>
<feature type="domain" description="Major facilitator superfamily (MFS) profile" evidence="6">
    <location>
        <begin position="14"/>
        <end position="259"/>
    </location>
</feature>
<dbReference type="InterPro" id="IPR005828">
    <property type="entry name" value="MFS_sugar_transport-like"/>
</dbReference>
<dbReference type="GO" id="GO:0022857">
    <property type="term" value="F:transmembrane transporter activity"/>
    <property type="evidence" value="ECO:0007669"/>
    <property type="project" value="InterPro"/>
</dbReference>
<evidence type="ECO:0000256" key="1">
    <source>
        <dbReference type="ARBA" id="ARBA00004141"/>
    </source>
</evidence>
<evidence type="ECO:0000256" key="2">
    <source>
        <dbReference type="ARBA" id="ARBA00022692"/>
    </source>
</evidence>
<keyword evidence="3 5" id="KW-1133">Transmembrane helix</keyword>
<feature type="transmembrane region" description="Helical" evidence="5">
    <location>
        <begin position="112"/>
        <end position="129"/>
    </location>
</feature>
<sequence length="259" mass="29606">IDRSMDFSTITRLDILIVAFWQVLLLFNVQLLMPIFLNYMPKQKCEGLTYHRAFCYDVQGRCNKCVQGCEESICVGNDTCFHDIKKNYIFHSAADDYGQFCNSNLRFIRVDTVQFLGLLLGTIASVLLAETYGRRRVLLSALCLGLPALFFSGEVNHVGWFYLFRFIIGLCNGAGLVVGWCYVNELIAAKKRALLRLLSSWPLARLIMTFVCYVFGDWRIATRTLVVLCLPLIPVLYFVLPESHVWMALRGHRLGYTNS</sequence>
<evidence type="ECO:0000259" key="6">
    <source>
        <dbReference type="PROSITE" id="PS50850"/>
    </source>
</evidence>
<dbReference type="SUPFAM" id="SSF103473">
    <property type="entry name" value="MFS general substrate transporter"/>
    <property type="match status" value="1"/>
</dbReference>
<feature type="transmembrane region" description="Helical" evidence="5">
    <location>
        <begin position="136"/>
        <end position="153"/>
    </location>
</feature>
<evidence type="ECO:0000313" key="7">
    <source>
        <dbReference type="EMBL" id="GMR33406.1"/>
    </source>
</evidence>